<evidence type="ECO:0000256" key="1">
    <source>
        <dbReference type="ARBA" id="ARBA00006484"/>
    </source>
</evidence>
<dbReference type="EMBL" id="JBHTBF010000002">
    <property type="protein sequence ID" value="MFC7317383.1"/>
    <property type="molecule type" value="Genomic_DNA"/>
</dbReference>
<name>A0ABD6ABV7_9EURY</name>
<gene>
    <name evidence="2" type="ORF">ACFQPE_11380</name>
</gene>
<evidence type="ECO:0000313" key="3">
    <source>
        <dbReference type="Proteomes" id="UP001596547"/>
    </source>
</evidence>
<reference evidence="2 3" key="1">
    <citation type="journal article" date="2019" name="Int. J. Syst. Evol. Microbiol.">
        <title>The Global Catalogue of Microorganisms (GCM) 10K type strain sequencing project: providing services to taxonomists for standard genome sequencing and annotation.</title>
        <authorList>
            <consortium name="The Broad Institute Genomics Platform"/>
            <consortium name="The Broad Institute Genome Sequencing Center for Infectious Disease"/>
            <person name="Wu L."/>
            <person name="Ma J."/>
        </authorList>
    </citation>
    <scope>NUCLEOTIDE SEQUENCE [LARGE SCALE GENOMIC DNA]</scope>
    <source>
        <strain evidence="2 3">PSR21</strain>
    </source>
</reference>
<comment type="caution">
    <text evidence="2">The sequence shown here is derived from an EMBL/GenBank/DDBJ whole genome shotgun (WGS) entry which is preliminary data.</text>
</comment>
<dbReference type="InterPro" id="IPR050259">
    <property type="entry name" value="SDR"/>
</dbReference>
<dbReference type="InterPro" id="IPR002347">
    <property type="entry name" value="SDR_fam"/>
</dbReference>
<dbReference type="PANTHER" id="PTHR42879">
    <property type="entry name" value="3-OXOACYL-(ACYL-CARRIER-PROTEIN) REDUCTASE"/>
    <property type="match status" value="1"/>
</dbReference>
<dbReference type="GeneID" id="79315947"/>
<dbReference type="Gene3D" id="3.40.50.720">
    <property type="entry name" value="NAD(P)-binding Rossmann-like Domain"/>
    <property type="match status" value="1"/>
</dbReference>
<dbReference type="Pfam" id="PF13561">
    <property type="entry name" value="adh_short_C2"/>
    <property type="match status" value="1"/>
</dbReference>
<protein>
    <submittedName>
        <fullName evidence="2">SDR family oxidoreductase</fullName>
    </submittedName>
</protein>
<dbReference type="RefSeq" id="WP_276303369.1">
    <property type="nucleotide sequence ID" value="NZ_CP119992.1"/>
</dbReference>
<organism evidence="2 3">
    <name type="scientific">Halomarina halobia</name>
    <dbReference type="NCBI Taxonomy" id="3033386"/>
    <lineage>
        <taxon>Archaea</taxon>
        <taxon>Methanobacteriati</taxon>
        <taxon>Methanobacteriota</taxon>
        <taxon>Stenosarchaea group</taxon>
        <taxon>Halobacteria</taxon>
        <taxon>Halobacteriales</taxon>
        <taxon>Natronomonadaceae</taxon>
        <taxon>Halomarina</taxon>
    </lineage>
</organism>
<dbReference type="AlphaFoldDB" id="A0ABD6ABV7"/>
<dbReference type="PRINTS" id="PR00080">
    <property type="entry name" value="SDRFAMILY"/>
</dbReference>
<sequence>MADMTAEEALERYGPSEIAADDLLAVPDPAFAAENVALVTGAGNGIGRATALALAHNGLTVVATDVDEEGLAEVTEKRGALDSPGRIVTVPGDLTDDDAVDRIVERAADEGNLRYLANVAGIQHIAPLAEFPMERYDLMHRVMLRAPLLLSKRCFPHFRENPDGVGVVGNMASVHGHYVTRDKVAYNALKFGLRGLTQSIAAEGDGAIRGFSVSTGYVKTELVAKQLPDTADSRGITVEEAIEDVLLGQARVKELMEPYEVANLFVMGFSEHARFLDGGDVLHDGGMTLTYE</sequence>
<accession>A0ABD6ABV7</accession>
<dbReference type="Proteomes" id="UP001596547">
    <property type="component" value="Unassembled WGS sequence"/>
</dbReference>
<proteinExistence type="inferred from homology"/>
<keyword evidence="3" id="KW-1185">Reference proteome</keyword>
<comment type="similarity">
    <text evidence="1">Belongs to the short-chain dehydrogenases/reductases (SDR) family.</text>
</comment>
<dbReference type="PANTHER" id="PTHR42879:SF2">
    <property type="entry name" value="3-OXOACYL-[ACYL-CARRIER-PROTEIN] REDUCTASE FABG"/>
    <property type="match status" value="1"/>
</dbReference>
<dbReference type="CDD" id="cd05233">
    <property type="entry name" value="SDR_c"/>
    <property type="match status" value="1"/>
</dbReference>
<dbReference type="InterPro" id="IPR036291">
    <property type="entry name" value="NAD(P)-bd_dom_sf"/>
</dbReference>
<evidence type="ECO:0000313" key="2">
    <source>
        <dbReference type="EMBL" id="MFC7317383.1"/>
    </source>
</evidence>
<dbReference type="SUPFAM" id="SSF51735">
    <property type="entry name" value="NAD(P)-binding Rossmann-fold domains"/>
    <property type="match status" value="1"/>
</dbReference>
<dbReference type="PRINTS" id="PR00081">
    <property type="entry name" value="GDHRDH"/>
</dbReference>